<protein>
    <submittedName>
        <fullName evidence="1">Uncharacterized protein</fullName>
    </submittedName>
</protein>
<comment type="caution">
    <text evidence="1">The sequence shown here is derived from an EMBL/GenBank/DDBJ whole genome shotgun (WGS) entry which is preliminary data.</text>
</comment>
<dbReference type="EMBL" id="JAGKQM010000006">
    <property type="protein sequence ID" value="KAH0922378.1"/>
    <property type="molecule type" value="Genomic_DNA"/>
</dbReference>
<sequence length="106" mass="11151">MLSPCSGLWSIASLSLSNRARGLSMMILSHDLLARGDVLLCPVRRVTSSIGIGNPYGSPGFSSSLADSKSASVVVYFEGESRSGMQAKLMVPDRSGSCRRAGRSPT</sequence>
<accession>A0ABQ8CZ66</accession>
<gene>
    <name evidence="1" type="ORF">HID58_022396</name>
</gene>
<dbReference type="Proteomes" id="UP000824890">
    <property type="component" value="Unassembled WGS sequence"/>
</dbReference>
<evidence type="ECO:0000313" key="1">
    <source>
        <dbReference type="EMBL" id="KAH0922378.1"/>
    </source>
</evidence>
<reference evidence="1 2" key="1">
    <citation type="submission" date="2021-05" db="EMBL/GenBank/DDBJ databases">
        <title>Genome Assembly of Synthetic Allotetraploid Brassica napus Reveals Homoeologous Exchanges between Subgenomes.</title>
        <authorList>
            <person name="Davis J.T."/>
        </authorList>
    </citation>
    <scope>NUCLEOTIDE SEQUENCE [LARGE SCALE GENOMIC DNA]</scope>
    <source>
        <strain evidence="2">cv. Da-Ae</strain>
        <tissue evidence="1">Seedling</tissue>
    </source>
</reference>
<organism evidence="1 2">
    <name type="scientific">Brassica napus</name>
    <name type="common">Rape</name>
    <dbReference type="NCBI Taxonomy" id="3708"/>
    <lineage>
        <taxon>Eukaryota</taxon>
        <taxon>Viridiplantae</taxon>
        <taxon>Streptophyta</taxon>
        <taxon>Embryophyta</taxon>
        <taxon>Tracheophyta</taxon>
        <taxon>Spermatophyta</taxon>
        <taxon>Magnoliopsida</taxon>
        <taxon>eudicotyledons</taxon>
        <taxon>Gunneridae</taxon>
        <taxon>Pentapetalae</taxon>
        <taxon>rosids</taxon>
        <taxon>malvids</taxon>
        <taxon>Brassicales</taxon>
        <taxon>Brassicaceae</taxon>
        <taxon>Brassiceae</taxon>
        <taxon>Brassica</taxon>
    </lineage>
</organism>
<keyword evidence="2" id="KW-1185">Reference proteome</keyword>
<name>A0ABQ8CZ66_BRANA</name>
<evidence type="ECO:0000313" key="2">
    <source>
        <dbReference type="Proteomes" id="UP000824890"/>
    </source>
</evidence>
<proteinExistence type="predicted"/>